<keyword evidence="6" id="KW-0067">ATP-binding</keyword>
<dbReference type="STRING" id="32264.T1L6G9"/>
<feature type="domain" description="Helicase C-terminal" evidence="11">
    <location>
        <begin position="1059"/>
        <end position="1231"/>
    </location>
</feature>
<dbReference type="InterPro" id="IPR027417">
    <property type="entry name" value="P-loop_NTPase"/>
</dbReference>
<dbReference type="PROSITE" id="PS51194">
    <property type="entry name" value="HELICASE_CTER"/>
    <property type="match status" value="1"/>
</dbReference>
<reference evidence="12" key="2">
    <citation type="submission" date="2015-06" db="UniProtKB">
        <authorList>
            <consortium name="EnsemblMetazoa"/>
        </authorList>
    </citation>
    <scope>IDENTIFICATION</scope>
</reference>
<feature type="domain" description="Helicase ATP-binding" evidence="10">
    <location>
        <begin position="683"/>
        <end position="874"/>
    </location>
</feature>
<dbReference type="HOGENOM" id="CLU_254375_0_0_1"/>
<dbReference type="Pfam" id="PF00176">
    <property type="entry name" value="SNF2-rel_dom"/>
    <property type="match status" value="1"/>
</dbReference>
<accession>T1L6G9</accession>
<organism evidence="12 13">
    <name type="scientific">Tetranychus urticae</name>
    <name type="common">Two-spotted spider mite</name>
    <dbReference type="NCBI Taxonomy" id="32264"/>
    <lineage>
        <taxon>Eukaryota</taxon>
        <taxon>Metazoa</taxon>
        <taxon>Ecdysozoa</taxon>
        <taxon>Arthropoda</taxon>
        <taxon>Chelicerata</taxon>
        <taxon>Arachnida</taxon>
        <taxon>Acari</taxon>
        <taxon>Acariformes</taxon>
        <taxon>Trombidiformes</taxon>
        <taxon>Prostigmata</taxon>
        <taxon>Eleutherengona</taxon>
        <taxon>Raphignathae</taxon>
        <taxon>Tetranychoidea</taxon>
        <taxon>Tetranychidae</taxon>
        <taxon>Tetranychus</taxon>
    </lineage>
</organism>
<dbReference type="GO" id="GO:0005634">
    <property type="term" value="C:nucleus"/>
    <property type="evidence" value="ECO:0007669"/>
    <property type="project" value="UniProtKB-SubCell"/>
</dbReference>
<dbReference type="Pfam" id="PF00271">
    <property type="entry name" value="Helicase_C"/>
    <property type="match status" value="1"/>
</dbReference>
<dbReference type="Proteomes" id="UP000015104">
    <property type="component" value="Unassembled WGS sequence"/>
</dbReference>
<dbReference type="eggNOG" id="KOG1015">
    <property type="taxonomic scope" value="Eukaryota"/>
</dbReference>
<evidence type="ECO:0000256" key="9">
    <source>
        <dbReference type="SAM" id="MobiDB-lite"/>
    </source>
</evidence>
<evidence type="ECO:0008006" key="14">
    <source>
        <dbReference type="Google" id="ProtNLM"/>
    </source>
</evidence>
<feature type="region of interest" description="Disordered" evidence="9">
    <location>
        <begin position="998"/>
        <end position="1020"/>
    </location>
</feature>
<evidence type="ECO:0000259" key="10">
    <source>
        <dbReference type="PROSITE" id="PS51192"/>
    </source>
</evidence>
<keyword evidence="4" id="KW-0378">Hydrolase</keyword>
<dbReference type="CDD" id="cd18793">
    <property type="entry name" value="SF2_C_SNF"/>
    <property type="match status" value="1"/>
</dbReference>
<dbReference type="PROSITE" id="PS51192">
    <property type="entry name" value="HELICASE_ATP_BIND_1"/>
    <property type="match status" value="1"/>
</dbReference>
<protein>
    <recommendedName>
        <fullName evidence="14">Transcriptional regulator ATRX</fullName>
    </recommendedName>
</protein>
<dbReference type="Gene3D" id="3.40.50.300">
    <property type="entry name" value="P-loop containing nucleotide triphosphate hydrolases"/>
    <property type="match status" value="1"/>
</dbReference>
<dbReference type="InterPro" id="IPR001650">
    <property type="entry name" value="Helicase_C-like"/>
</dbReference>
<evidence type="ECO:0000256" key="6">
    <source>
        <dbReference type="ARBA" id="ARBA00022840"/>
    </source>
</evidence>
<sequence length="1400" mass="160485">METLRVPFYVPRVMADLTMLFRSCGLHPSDLTWSEANNELIHYCENLNIVPDISKKDYQETIVPVIYEKWVKHEGISAYMDCLRMFFWNMYILYGFDRPKFEGICLLDFEMELEVCLDRDKNVLKEKFKLYFTHTLPLVLEELIKNGLTFYRKEHGPAIEDEVVSLESSNHDVEPLTSSSNINLDDSPVVEQIHTTTKDCELQCTLLEPPKVVSKLDAEAQCSILEVVNKFDSCTQCEVVLSSDVQLQCSLLVPPKVIIKLDAGNQCDDAMVQNDALDLNGQSGLSLVESMDIDQQCSDELQIHDSHYEFDSEFIEQDQVTSTTANDSPQPTTAADSVDESLLEQYIPDVAYHHVYKHKDVEFKYLMVESGTQRLDTHLQAKLLDIYCCLCKVMAGLRISEGNGSHRAVKRKWNSTISVAVFNNSGLSTNSFLRYFDKCPQEFQINRQKGCFFVIFTDIRFQFVDLDDKSNMDAAILVDLLLILHPVDAGKQYKLSEDQLEFLDGLYSKRYPATIHLVVGLKSSATTEVQAIIESNIVKFLRKEFEVGKLHKIDSGSEMVSLLNIILETVRKVGAERDNGGIRIKRYKGRKNIKQVFSESELTVASQNAKLIEDKRRTRVVERQKRQNEFFVNGENSSRLILEVSSVNHEPIVEVNPELVKLAKPHQVKGIRFMWDCVIESVDMVEQNGSGCILAHSMGLGKTFQIITFLHTVLTHRVINQHIKYALIICPVNTIKNWFSEFQQWLGGGGLLVFSVYDLSDSKTQLKRAETLKAWRQSGGVLLCGLTLFSQLVNPKGKKMKCSKRICDTFIEALVRPGPDIVIIDEGHLLKNNQSNFNAAVSSITTLRRIILTGTPLQNNLEEYYVMVNFVKPYLLGTKKEFSNRFVNPINNGQHIDSTPKDVAIMKKSVHVLHKFLDGFVQRFDYTILKPYLQPKFEFVISIKLTKIQIELYRHYLENVSKCDGSSILEDFANLRLIWNHPDLLYRVYAKRDKKQSSMPDEVDSMSTFDSSDSDEFDVSSELSESGSQSYNVFQNSWFDHLLSSCDTAQVDLSSKMLVLFHILEKCEEIGDKVIVFTQSLDTLDFIQESLEAKALNKETTCNSYSWKIGIDYFRIDGSVKSGLRKSYIDNFNSPDNPRARLFLLSTKAGGLGINLVSANRCVIFDASWNPSHDVQAIFRIYRFGQIKPVFIYRLIAQGTMEEQIYKRQVNKQCLFVRVVDELQVSRHFKFNELQQLYKFSPDPRSERPILNVPNDPILADVILRFKDLIINFHEHDSLLENRPEEDLSEAERKLAWQEFERTNSKSGKVSLENGQSVENASSYKRTHDPKDTFNKLLHCVQNRIKNQKQLEVLYKQNGINKERSMFFQAIQFQLKSLETLFPLENVSKDVNIPIVEIDD</sequence>
<keyword evidence="3" id="KW-0547">Nucleotide-binding</keyword>
<keyword evidence="5" id="KW-0347">Helicase</keyword>
<comment type="subcellular location">
    <subcellularLocation>
        <location evidence="1">Nucleus</location>
    </subcellularLocation>
</comment>
<dbReference type="SMART" id="SM00490">
    <property type="entry name" value="HELICc"/>
    <property type="match status" value="1"/>
</dbReference>
<dbReference type="GO" id="GO:0005524">
    <property type="term" value="F:ATP binding"/>
    <property type="evidence" value="ECO:0007669"/>
    <property type="project" value="UniProtKB-KW"/>
</dbReference>
<dbReference type="InterPro" id="IPR044574">
    <property type="entry name" value="ARIP4-like"/>
</dbReference>
<evidence type="ECO:0000256" key="7">
    <source>
        <dbReference type="ARBA" id="ARBA00023125"/>
    </source>
</evidence>
<evidence type="ECO:0000256" key="8">
    <source>
        <dbReference type="ARBA" id="ARBA00023242"/>
    </source>
</evidence>
<keyword evidence="8" id="KW-0539">Nucleus</keyword>
<evidence type="ECO:0000259" key="11">
    <source>
        <dbReference type="PROSITE" id="PS51194"/>
    </source>
</evidence>
<dbReference type="PANTHER" id="PTHR45797">
    <property type="entry name" value="RAD54-LIKE"/>
    <property type="match status" value="1"/>
</dbReference>
<evidence type="ECO:0000313" key="12">
    <source>
        <dbReference type="EnsemblMetazoa" id="tetur80g00040.1"/>
    </source>
</evidence>
<dbReference type="InterPro" id="IPR038718">
    <property type="entry name" value="SNF2-like_sf"/>
</dbReference>
<evidence type="ECO:0000256" key="2">
    <source>
        <dbReference type="ARBA" id="ARBA00007025"/>
    </source>
</evidence>
<comment type="similarity">
    <text evidence="2">Belongs to the SNF2/RAD54 helicase family.</text>
</comment>
<dbReference type="GO" id="GO:0003677">
    <property type="term" value="F:DNA binding"/>
    <property type="evidence" value="ECO:0007669"/>
    <property type="project" value="UniProtKB-KW"/>
</dbReference>
<evidence type="ECO:0000256" key="3">
    <source>
        <dbReference type="ARBA" id="ARBA00022741"/>
    </source>
</evidence>
<proteinExistence type="inferred from homology"/>
<dbReference type="InterPro" id="IPR014001">
    <property type="entry name" value="Helicase_ATP-bd"/>
</dbReference>
<evidence type="ECO:0000256" key="1">
    <source>
        <dbReference type="ARBA" id="ARBA00004123"/>
    </source>
</evidence>
<dbReference type="GO" id="GO:0004386">
    <property type="term" value="F:helicase activity"/>
    <property type="evidence" value="ECO:0007669"/>
    <property type="project" value="UniProtKB-KW"/>
</dbReference>
<dbReference type="SUPFAM" id="SSF52540">
    <property type="entry name" value="P-loop containing nucleoside triphosphate hydrolases"/>
    <property type="match status" value="2"/>
</dbReference>
<dbReference type="EMBL" id="CAEY01001907">
    <property type="status" value="NOT_ANNOTATED_CDS"/>
    <property type="molecule type" value="Genomic_DNA"/>
</dbReference>
<dbReference type="GO" id="GO:0016887">
    <property type="term" value="F:ATP hydrolysis activity"/>
    <property type="evidence" value="ECO:0007669"/>
    <property type="project" value="InterPro"/>
</dbReference>
<keyword evidence="7" id="KW-0238">DNA-binding</keyword>
<dbReference type="Gene3D" id="3.40.50.10810">
    <property type="entry name" value="Tandem AAA-ATPase domain"/>
    <property type="match status" value="1"/>
</dbReference>
<dbReference type="SMART" id="SM00487">
    <property type="entry name" value="DEXDc"/>
    <property type="match status" value="1"/>
</dbReference>
<name>T1L6G9_TETUR</name>
<dbReference type="InterPro" id="IPR049730">
    <property type="entry name" value="SNF2/RAD54-like_C"/>
</dbReference>
<dbReference type="EnsemblMetazoa" id="tetur80g00040.1">
    <property type="protein sequence ID" value="tetur80g00040.1"/>
    <property type="gene ID" value="tetur80g00040"/>
</dbReference>
<reference evidence="13" key="1">
    <citation type="submission" date="2011-08" db="EMBL/GenBank/DDBJ databases">
        <authorList>
            <person name="Rombauts S."/>
        </authorList>
    </citation>
    <scope>NUCLEOTIDE SEQUENCE</scope>
    <source>
        <strain evidence="13">London</strain>
    </source>
</reference>
<dbReference type="PANTHER" id="PTHR45797:SF3">
    <property type="entry name" value="TRANSCRIPTIONAL REGULATOR ATRX HOMOLOG"/>
    <property type="match status" value="1"/>
</dbReference>
<evidence type="ECO:0000313" key="13">
    <source>
        <dbReference type="Proteomes" id="UP000015104"/>
    </source>
</evidence>
<keyword evidence="13" id="KW-1185">Reference proteome</keyword>
<evidence type="ECO:0000256" key="5">
    <source>
        <dbReference type="ARBA" id="ARBA00022806"/>
    </source>
</evidence>
<evidence type="ECO:0000256" key="4">
    <source>
        <dbReference type="ARBA" id="ARBA00022801"/>
    </source>
</evidence>
<dbReference type="InterPro" id="IPR000330">
    <property type="entry name" value="SNF2_N"/>
</dbReference>